<evidence type="ECO:0000313" key="2">
    <source>
        <dbReference type="EMBL" id="PVH91366.1"/>
    </source>
</evidence>
<gene>
    <name evidence="2" type="ORF">DM02DRAFT_347113</name>
</gene>
<protein>
    <submittedName>
        <fullName evidence="2">Uncharacterized protein</fullName>
    </submittedName>
</protein>
<dbReference type="EMBL" id="KZ805881">
    <property type="protein sequence ID" value="PVH91366.1"/>
    <property type="molecule type" value="Genomic_DNA"/>
</dbReference>
<dbReference type="OrthoDB" id="5410365at2759"/>
<evidence type="ECO:0000313" key="3">
    <source>
        <dbReference type="Proteomes" id="UP000244855"/>
    </source>
</evidence>
<accession>A0A2V1D034</accession>
<name>A0A2V1D034_9PLEO</name>
<sequence length="142" mass="15711">MKGHQTVGEVTFPVGLSLATVGAVTPLGGIVDPSVGGHQRTLDGAKTQFVAPGEQICAFQYCKISYRWLRSKNIDNLKLSEVPRWTAKESWRNASVSEAKDEPDVLEVQTEELEQLEGDWEKEEGEGGETLLMRSVEESDEF</sequence>
<dbReference type="AlphaFoldDB" id="A0A2V1D034"/>
<keyword evidence="3" id="KW-1185">Reference proteome</keyword>
<reference evidence="2 3" key="1">
    <citation type="journal article" date="2018" name="Sci. Rep.">
        <title>Comparative genomics provides insights into the lifestyle and reveals functional heterogeneity of dark septate endophytic fungi.</title>
        <authorList>
            <person name="Knapp D.G."/>
            <person name="Nemeth J.B."/>
            <person name="Barry K."/>
            <person name="Hainaut M."/>
            <person name="Henrissat B."/>
            <person name="Johnson J."/>
            <person name="Kuo A."/>
            <person name="Lim J.H.P."/>
            <person name="Lipzen A."/>
            <person name="Nolan M."/>
            <person name="Ohm R.A."/>
            <person name="Tamas L."/>
            <person name="Grigoriev I.V."/>
            <person name="Spatafora J.W."/>
            <person name="Nagy L.G."/>
            <person name="Kovacs G.M."/>
        </authorList>
    </citation>
    <scope>NUCLEOTIDE SEQUENCE [LARGE SCALE GENOMIC DNA]</scope>
    <source>
        <strain evidence="2 3">DSE2036</strain>
    </source>
</reference>
<feature type="region of interest" description="Disordered" evidence="1">
    <location>
        <begin position="119"/>
        <end position="142"/>
    </location>
</feature>
<proteinExistence type="predicted"/>
<organism evidence="2 3">
    <name type="scientific">Periconia macrospinosa</name>
    <dbReference type="NCBI Taxonomy" id="97972"/>
    <lineage>
        <taxon>Eukaryota</taxon>
        <taxon>Fungi</taxon>
        <taxon>Dikarya</taxon>
        <taxon>Ascomycota</taxon>
        <taxon>Pezizomycotina</taxon>
        <taxon>Dothideomycetes</taxon>
        <taxon>Pleosporomycetidae</taxon>
        <taxon>Pleosporales</taxon>
        <taxon>Massarineae</taxon>
        <taxon>Periconiaceae</taxon>
        <taxon>Periconia</taxon>
    </lineage>
</organism>
<evidence type="ECO:0000256" key="1">
    <source>
        <dbReference type="SAM" id="MobiDB-lite"/>
    </source>
</evidence>
<dbReference type="Proteomes" id="UP000244855">
    <property type="component" value="Unassembled WGS sequence"/>
</dbReference>